<name>A0A0K2V325_LEPSM</name>
<proteinExistence type="predicted"/>
<reference evidence="1" key="1">
    <citation type="submission" date="2014-05" db="EMBL/GenBank/DDBJ databases">
        <authorList>
            <person name="Chronopoulou M."/>
        </authorList>
    </citation>
    <scope>NUCLEOTIDE SEQUENCE</scope>
    <source>
        <tissue evidence="1">Whole organism</tissue>
    </source>
</reference>
<dbReference type="AlphaFoldDB" id="A0A0K2V325"/>
<protein>
    <submittedName>
        <fullName evidence="1">Uncharacterized protein</fullName>
    </submittedName>
</protein>
<accession>A0A0K2V325</accession>
<organism evidence="1">
    <name type="scientific">Lepeophtheirus salmonis</name>
    <name type="common">Salmon louse</name>
    <name type="synonym">Caligus salmonis</name>
    <dbReference type="NCBI Taxonomy" id="72036"/>
    <lineage>
        <taxon>Eukaryota</taxon>
        <taxon>Metazoa</taxon>
        <taxon>Ecdysozoa</taxon>
        <taxon>Arthropoda</taxon>
        <taxon>Crustacea</taxon>
        <taxon>Multicrustacea</taxon>
        <taxon>Hexanauplia</taxon>
        <taxon>Copepoda</taxon>
        <taxon>Siphonostomatoida</taxon>
        <taxon>Caligidae</taxon>
        <taxon>Lepeophtheirus</taxon>
    </lineage>
</organism>
<sequence length="21" mass="2516">MVMSSCRVGRYVYLRSCQFET</sequence>
<evidence type="ECO:0000313" key="1">
    <source>
        <dbReference type="EMBL" id="CDW44938.1"/>
    </source>
</evidence>
<dbReference type="EMBL" id="HACA01027577">
    <property type="protein sequence ID" value="CDW44938.1"/>
    <property type="molecule type" value="Transcribed_RNA"/>
</dbReference>